<accession>V5WIS5</accession>
<dbReference type="Pfam" id="PF00391">
    <property type="entry name" value="PEP-utilizers"/>
    <property type="match status" value="1"/>
</dbReference>
<dbReference type="GO" id="GO:0005524">
    <property type="term" value="F:ATP binding"/>
    <property type="evidence" value="ECO:0007669"/>
    <property type="project" value="InterPro"/>
</dbReference>
<dbReference type="RefSeq" id="WP_024268602.1">
    <property type="nucleotide sequence ID" value="NC_023035.1"/>
</dbReference>
<feature type="active site" description="Tele-phosphohistidine intermediate" evidence="11">
    <location>
        <position position="434"/>
    </location>
</feature>
<dbReference type="Proteomes" id="UP000018680">
    <property type="component" value="Chromosome"/>
</dbReference>
<evidence type="ECO:0000256" key="6">
    <source>
        <dbReference type="ARBA" id="ARBA00022679"/>
    </source>
</evidence>
<evidence type="ECO:0000313" key="16">
    <source>
        <dbReference type="EMBL" id="AHC15698.1"/>
    </source>
</evidence>
<dbReference type="EMBL" id="CP006939">
    <property type="protein sequence ID" value="AHC15698.1"/>
    <property type="molecule type" value="Genomic_DNA"/>
</dbReference>
<dbReference type="InterPro" id="IPR000121">
    <property type="entry name" value="PEP_util_C"/>
</dbReference>
<dbReference type="InterPro" id="IPR036637">
    <property type="entry name" value="Phosphohistidine_dom_sf"/>
</dbReference>
<keyword evidence="7 13" id="KW-0479">Metal-binding</keyword>
<dbReference type="eggNOG" id="COG0574">
    <property type="taxonomic scope" value="Bacteria"/>
</dbReference>
<dbReference type="SUPFAM" id="SSF52009">
    <property type="entry name" value="Phosphohistidine domain"/>
    <property type="match status" value="1"/>
</dbReference>
<dbReference type="InterPro" id="IPR023151">
    <property type="entry name" value="PEP_util_CS"/>
</dbReference>
<feature type="binding site" evidence="12">
    <location>
        <position position="762"/>
    </location>
    <ligand>
        <name>substrate</name>
    </ligand>
</feature>
<feature type="binding site" evidence="12">
    <location>
        <position position="765"/>
    </location>
    <ligand>
        <name>substrate</name>
    </ligand>
</feature>
<evidence type="ECO:0000256" key="3">
    <source>
        <dbReference type="ARBA" id="ARBA00007837"/>
    </source>
</evidence>
<dbReference type="PANTHER" id="PTHR22931:SF9">
    <property type="entry name" value="PYRUVATE, PHOSPHATE DIKINASE 1, CHLOROPLASTIC"/>
    <property type="match status" value="1"/>
</dbReference>
<dbReference type="Gene3D" id="3.30.470.20">
    <property type="entry name" value="ATP-grasp fold, B domain"/>
    <property type="match status" value="1"/>
</dbReference>
<dbReference type="GO" id="GO:0016301">
    <property type="term" value="F:kinase activity"/>
    <property type="evidence" value="ECO:0007669"/>
    <property type="project" value="UniProtKB-KW"/>
</dbReference>
<dbReference type="Gene3D" id="3.30.1490.20">
    <property type="entry name" value="ATP-grasp fold, A domain"/>
    <property type="match status" value="1"/>
</dbReference>
<dbReference type="SUPFAM" id="SSF56059">
    <property type="entry name" value="Glutathione synthetase ATP-binding domain-like"/>
    <property type="match status" value="1"/>
</dbReference>
<feature type="binding site" evidence="12">
    <location>
        <position position="764"/>
    </location>
    <ligand>
        <name>substrate</name>
    </ligand>
</feature>
<evidence type="ECO:0000256" key="13">
    <source>
        <dbReference type="PIRSR" id="PIRSR000853-3"/>
    </source>
</evidence>
<comment type="cofactor">
    <cofactor evidence="1 13">
        <name>Mg(2+)</name>
        <dbReference type="ChEBI" id="CHEBI:18420"/>
    </cofactor>
</comment>
<dbReference type="Gene3D" id="1.10.189.10">
    <property type="entry name" value="Pyruvate Phosphate Dikinase, domain 2"/>
    <property type="match status" value="1"/>
</dbReference>
<dbReference type="SUPFAM" id="SSF51621">
    <property type="entry name" value="Phosphoenolpyruvate/pyruvate domain"/>
    <property type="match status" value="1"/>
</dbReference>
<dbReference type="InterPro" id="IPR008279">
    <property type="entry name" value="PEP-util_enz_mobile_dom"/>
</dbReference>
<dbReference type="Gene3D" id="1.20.80.30">
    <property type="match status" value="1"/>
</dbReference>
<sequence length="872" mass="96854">MSMFISFGSGKHAEALKNSEILGSRGIRAASLAQLDMPICPGFIIPHEHLAHFINNPRGVVPELKEFISDIGKTMGKSFGGGKNPLLLKAVESPMLNVQSSLPSIHHIGLIDDNVEMVAEMSGEKFAFNEYAYLISSIIRLSIAASDDETEIEALEAYLGKLKKAKSKSTILKTIDEFREILPAEIYSDPLFQLQYVVQQFDEALKKSPTSEDSAVMIQAMVYGNFDKDSAAGYFYTHHIVTGENELQGEYFPAAYDESAPNGKSLDNLGKKHLKSLQDIAVKLENHFLELRWIRFAIEADVLWLVDQSSAPNKSAQAEIKTLLDLRDRDIVDNDYLIEKVKPGRLSEILHPTLDPKSVSKLKTQEGGIAGAVGAAIGRVFFNAENLITAYRQAQQAGEDTNMILAMPSTFAGDVKAIEVAQGVLSSEGGYASHAPVVARSLGKVALVRPDAVFRKKSVQIGGEEVKEGDYITMNVPYYEDPVLYIGQGSLTKPVLEHSGLLDFLDVIQTRIENIDVHANADQPRDAQLAQKFKARGIGLCRTEHMFFDESRIDRFRYMILAQDSVKRQEFLDDLAKDQTEDFYELLKIMDGHPVTIRLLDAPLHEFLPADEKGMKDFAAKAKADGTGLTATAIKERSQLLREFNPMLGHRGIRVAVSYPEIYRMQTRAIFEASYRLLEEGKNPRPEIMIPLVMNPNELKVVRNGKKIEGKHILGIRDIEEQVSRGFKKGPLDYRVGTMIELPAAALNASAIARYADFFSFGTNDLTQTTYGISRDDFNTFFSDYTELDLLPNNPFKVLQPQVKELVTTATLRGRMVRPDLKLGLCGEHGAEPQNIDFIAEAGLNYVSVSPYGIPIAKLAIAQMNLKARKQS</sequence>
<evidence type="ECO:0000256" key="11">
    <source>
        <dbReference type="PIRSR" id="PIRSR000853-1"/>
    </source>
</evidence>
<gene>
    <name evidence="16" type="ORF">L21SP2_2345</name>
</gene>
<dbReference type="HOGENOM" id="CLU_015345_0_2_12"/>
<dbReference type="PANTHER" id="PTHR22931">
    <property type="entry name" value="PHOSPHOENOLPYRUVATE DIKINASE-RELATED"/>
    <property type="match status" value="1"/>
</dbReference>
<dbReference type="eggNOG" id="COG1080">
    <property type="taxonomic scope" value="Bacteria"/>
</dbReference>
<keyword evidence="9 13" id="KW-0460">Magnesium</keyword>
<dbReference type="Pfam" id="PF02896">
    <property type="entry name" value="PEP-utilizers_C"/>
    <property type="match status" value="1"/>
</dbReference>
<evidence type="ECO:0000313" key="17">
    <source>
        <dbReference type="Proteomes" id="UP000018680"/>
    </source>
</evidence>
<evidence type="ECO:0000256" key="12">
    <source>
        <dbReference type="PIRSR" id="PIRSR000853-2"/>
    </source>
</evidence>
<dbReference type="GO" id="GO:0046872">
    <property type="term" value="F:metal ion binding"/>
    <property type="evidence" value="ECO:0007669"/>
    <property type="project" value="UniProtKB-KW"/>
</dbReference>
<feature type="binding site" evidence="12">
    <location>
        <position position="542"/>
    </location>
    <ligand>
        <name>substrate</name>
    </ligand>
</feature>
<dbReference type="PROSITE" id="PS00742">
    <property type="entry name" value="PEP_ENZYMES_2"/>
    <property type="match status" value="1"/>
</dbReference>
<dbReference type="EC" id="2.7.9.1" evidence="4"/>
<dbReference type="PIRSF" id="PIRSF000853">
    <property type="entry name" value="PPDK"/>
    <property type="match status" value="1"/>
</dbReference>
<evidence type="ECO:0000256" key="10">
    <source>
        <dbReference type="ARBA" id="ARBA00032883"/>
    </source>
</evidence>
<feature type="binding site" evidence="13">
    <location>
        <position position="765"/>
    </location>
    <ligand>
        <name>Mg(2+)</name>
        <dbReference type="ChEBI" id="CHEBI:18420"/>
    </ligand>
</feature>
<dbReference type="InterPro" id="IPR040442">
    <property type="entry name" value="Pyrv_kinase-like_dom_sf"/>
</dbReference>
<feature type="binding site" evidence="13">
    <location>
        <position position="741"/>
    </location>
    <ligand>
        <name>Mg(2+)</name>
        <dbReference type="ChEBI" id="CHEBI:18420"/>
    </ligand>
</feature>
<dbReference type="InterPro" id="IPR013815">
    <property type="entry name" value="ATP_grasp_subdomain_1"/>
</dbReference>
<feature type="active site" description="Proton donor" evidence="11">
    <location>
        <position position="826"/>
    </location>
</feature>
<feature type="binding site" evidence="12">
    <location>
        <position position="741"/>
    </location>
    <ligand>
        <name>substrate</name>
    </ligand>
</feature>
<evidence type="ECO:0000256" key="7">
    <source>
        <dbReference type="ARBA" id="ARBA00022723"/>
    </source>
</evidence>
<dbReference type="InterPro" id="IPR010121">
    <property type="entry name" value="Pyruvate_phosphate_dikinase"/>
</dbReference>
<organism evidence="16 17">
    <name type="scientific">Salinispira pacifica</name>
    <dbReference type="NCBI Taxonomy" id="1307761"/>
    <lineage>
        <taxon>Bacteria</taxon>
        <taxon>Pseudomonadati</taxon>
        <taxon>Spirochaetota</taxon>
        <taxon>Spirochaetia</taxon>
        <taxon>Spirochaetales</taxon>
        <taxon>Spirochaetaceae</taxon>
        <taxon>Salinispira</taxon>
    </lineage>
</organism>
<evidence type="ECO:0000259" key="14">
    <source>
        <dbReference type="Pfam" id="PF00391"/>
    </source>
</evidence>
<dbReference type="Gene3D" id="3.20.20.60">
    <property type="entry name" value="Phosphoenolpyruvate-binding domains"/>
    <property type="match status" value="1"/>
</dbReference>
<keyword evidence="6 16" id="KW-0808">Transferase</keyword>
<dbReference type="AlphaFoldDB" id="V5WIS5"/>
<keyword evidence="17" id="KW-1185">Reference proteome</keyword>
<feature type="domain" description="PEP-utilising enzyme C-terminal" evidence="15">
    <location>
        <begin position="510"/>
        <end position="865"/>
    </location>
</feature>
<keyword evidence="16" id="KW-0670">Pyruvate</keyword>
<dbReference type="Gene3D" id="3.50.30.10">
    <property type="entry name" value="Phosphohistidine domain"/>
    <property type="match status" value="1"/>
</dbReference>
<evidence type="ECO:0000256" key="1">
    <source>
        <dbReference type="ARBA" id="ARBA00001946"/>
    </source>
</evidence>
<feature type="binding site" evidence="12">
    <location>
        <position position="763"/>
    </location>
    <ligand>
        <name>substrate</name>
    </ligand>
</feature>
<protein>
    <recommendedName>
        <fullName evidence="5">Pyruvate, phosphate dikinase</fullName>
        <ecNumber evidence="4">2.7.9.1</ecNumber>
    </recommendedName>
    <alternativeName>
        <fullName evidence="10">Pyruvate, orthophosphate dikinase</fullName>
    </alternativeName>
</protein>
<feature type="domain" description="PEP-utilising enzyme mobile" evidence="14">
    <location>
        <begin position="402"/>
        <end position="475"/>
    </location>
</feature>
<evidence type="ECO:0000256" key="4">
    <source>
        <dbReference type="ARBA" id="ARBA00011994"/>
    </source>
</evidence>
<dbReference type="InterPro" id="IPR015813">
    <property type="entry name" value="Pyrv/PenolPyrv_kinase-like_dom"/>
</dbReference>
<keyword evidence="8 16" id="KW-0418">Kinase</keyword>
<feature type="binding site" evidence="12">
    <location>
        <position position="598"/>
    </location>
    <ligand>
        <name>substrate</name>
    </ligand>
</feature>
<evidence type="ECO:0000256" key="5">
    <source>
        <dbReference type="ARBA" id="ARBA00020138"/>
    </source>
</evidence>
<evidence type="ECO:0000256" key="2">
    <source>
        <dbReference type="ARBA" id="ARBA00003144"/>
    </source>
</evidence>
<dbReference type="GO" id="GO:0050242">
    <property type="term" value="F:pyruvate, phosphate dikinase activity"/>
    <property type="evidence" value="ECO:0007669"/>
    <property type="project" value="UniProtKB-EC"/>
</dbReference>
<name>V5WIS5_9SPIO</name>
<dbReference type="OrthoDB" id="9765468at2"/>
<dbReference type="PATRIC" id="fig|1307761.3.peg.2337"/>
<reference evidence="16 17" key="1">
    <citation type="journal article" date="2015" name="Stand. Genomic Sci.">
        <title>Complete genome sequence and description of Salinispira pacifica gen. nov., sp. nov., a novel spirochaete isolated form a hypersaline microbial mat.</title>
        <authorList>
            <person name="Ben Hania W."/>
            <person name="Joseph M."/>
            <person name="Schumann P."/>
            <person name="Bunk B."/>
            <person name="Fiebig A."/>
            <person name="Sproer C."/>
            <person name="Klenk H.P."/>
            <person name="Fardeau M.L."/>
            <person name="Spring S."/>
        </authorList>
    </citation>
    <scope>NUCLEOTIDE SEQUENCE [LARGE SCALE GENOMIC DNA]</scope>
    <source>
        <strain evidence="16 17">L21-RPul-D2</strain>
    </source>
</reference>
<evidence type="ECO:0000256" key="9">
    <source>
        <dbReference type="ARBA" id="ARBA00022842"/>
    </source>
</evidence>
<evidence type="ECO:0000259" key="15">
    <source>
        <dbReference type="Pfam" id="PF02896"/>
    </source>
</evidence>
<comment type="function">
    <text evidence="2">Catalyzes the reversible phosphorylation of pyruvate and phosphate.</text>
</comment>
<proteinExistence type="inferred from homology"/>
<dbReference type="KEGG" id="slr:L21SP2_2345"/>
<comment type="similarity">
    <text evidence="3">Belongs to the PEP-utilizing enzyme family.</text>
</comment>
<dbReference type="STRING" id="1307761.L21SP2_2345"/>
<evidence type="ECO:0000256" key="8">
    <source>
        <dbReference type="ARBA" id="ARBA00022777"/>
    </source>
</evidence>